<reference evidence="6" key="1">
    <citation type="submission" date="2018-11" db="EMBL/GenBank/DDBJ databases">
        <authorList>
            <consortium name="Pathogen Informatics"/>
        </authorList>
    </citation>
    <scope>NUCLEOTIDE SEQUENCE</scope>
</reference>
<dbReference type="GO" id="GO:0015629">
    <property type="term" value="C:actin cytoskeleton"/>
    <property type="evidence" value="ECO:0007669"/>
    <property type="project" value="TreeGrafter"/>
</dbReference>
<dbReference type="AlphaFoldDB" id="A0A3S5AIG3"/>
<dbReference type="GO" id="GO:0071963">
    <property type="term" value="P:establishment or maintenance of cell polarity regulating cell shape"/>
    <property type="evidence" value="ECO:0007669"/>
    <property type="project" value="TreeGrafter"/>
</dbReference>
<evidence type="ECO:0000256" key="1">
    <source>
        <dbReference type="ARBA" id="ARBA00004245"/>
    </source>
</evidence>
<evidence type="ECO:0000256" key="5">
    <source>
        <dbReference type="ARBA" id="ARBA00023212"/>
    </source>
</evidence>
<dbReference type="GO" id="GO:0005925">
    <property type="term" value="C:focal adhesion"/>
    <property type="evidence" value="ECO:0007669"/>
    <property type="project" value="TreeGrafter"/>
</dbReference>
<dbReference type="GO" id="GO:0034446">
    <property type="term" value="P:substrate adhesion-dependent cell spreading"/>
    <property type="evidence" value="ECO:0007669"/>
    <property type="project" value="TreeGrafter"/>
</dbReference>
<organism evidence="6 7">
    <name type="scientific">Protopolystoma xenopodis</name>
    <dbReference type="NCBI Taxonomy" id="117903"/>
    <lineage>
        <taxon>Eukaryota</taxon>
        <taxon>Metazoa</taxon>
        <taxon>Spiralia</taxon>
        <taxon>Lophotrochozoa</taxon>
        <taxon>Platyhelminthes</taxon>
        <taxon>Monogenea</taxon>
        <taxon>Polyopisthocotylea</taxon>
        <taxon>Polystomatidea</taxon>
        <taxon>Polystomatidae</taxon>
        <taxon>Protopolystoma</taxon>
    </lineage>
</organism>
<sequence length="137" mass="15177">MVLDCANRALGVPSSWADQRWSPAAVHSRDLVALLRLLVALARRFAPAIRLPKGVHLTVLIVRKLNGMLQHRRQAEPITEKLDESDADSERDAISALVDCAVPEKLIAFQETLLGFVNRHLAKLNLQVTNLETQVGI</sequence>
<dbReference type="GO" id="GO:0030036">
    <property type="term" value="P:actin cytoskeleton organization"/>
    <property type="evidence" value="ECO:0007669"/>
    <property type="project" value="InterPro"/>
</dbReference>
<evidence type="ECO:0000313" key="6">
    <source>
        <dbReference type="EMBL" id="VEL24582.1"/>
    </source>
</evidence>
<keyword evidence="2" id="KW-0963">Cytoplasm</keyword>
<dbReference type="GO" id="GO:0003779">
    <property type="term" value="F:actin binding"/>
    <property type="evidence" value="ECO:0007669"/>
    <property type="project" value="UniProtKB-KW"/>
</dbReference>
<comment type="subcellular location">
    <subcellularLocation>
        <location evidence="1">Cytoplasm</location>
        <location evidence="1">Cytoskeleton</location>
    </subcellularLocation>
</comment>
<name>A0A3S5AIG3_9PLAT</name>
<evidence type="ECO:0000256" key="4">
    <source>
        <dbReference type="ARBA" id="ARBA00023203"/>
    </source>
</evidence>
<keyword evidence="3" id="KW-0677">Repeat</keyword>
<dbReference type="GO" id="GO:0030031">
    <property type="term" value="P:cell projection assembly"/>
    <property type="evidence" value="ECO:0007669"/>
    <property type="project" value="TreeGrafter"/>
</dbReference>
<dbReference type="GO" id="GO:0005737">
    <property type="term" value="C:cytoplasm"/>
    <property type="evidence" value="ECO:0007669"/>
    <property type="project" value="TreeGrafter"/>
</dbReference>
<evidence type="ECO:0000313" key="7">
    <source>
        <dbReference type="Proteomes" id="UP000784294"/>
    </source>
</evidence>
<evidence type="ECO:0000256" key="3">
    <source>
        <dbReference type="ARBA" id="ARBA00022737"/>
    </source>
</evidence>
<evidence type="ECO:0000256" key="2">
    <source>
        <dbReference type="ARBA" id="ARBA00022490"/>
    </source>
</evidence>
<keyword evidence="5" id="KW-0206">Cytoskeleton</keyword>
<dbReference type="PANTHER" id="PTHR12114:SF4">
    <property type="entry name" value="GH23568P"/>
    <property type="match status" value="1"/>
</dbReference>
<dbReference type="OrthoDB" id="2099265at2759"/>
<comment type="caution">
    <text evidence="6">The sequence shown here is derived from an EMBL/GenBank/DDBJ whole genome shotgun (WGS) entry which is preliminary data.</text>
</comment>
<dbReference type="InterPro" id="IPR028433">
    <property type="entry name" value="Parvin"/>
</dbReference>
<dbReference type="EMBL" id="CAAALY010068508">
    <property type="protein sequence ID" value="VEL24582.1"/>
    <property type="molecule type" value="Genomic_DNA"/>
</dbReference>
<dbReference type="PANTHER" id="PTHR12114">
    <property type="entry name" value="PARVIN"/>
    <property type="match status" value="1"/>
</dbReference>
<protein>
    <submittedName>
        <fullName evidence="6">Uncharacterized protein</fullName>
    </submittedName>
</protein>
<dbReference type="Proteomes" id="UP000784294">
    <property type="component" value="Unassembled WGS sequence"/>
</dbReference>
<keyword evidence="7" id="KW-1185">Reference proteome</keyword>
<keyword evidence="4" id="KW-0009">Actin-binding</keyword>
<accession>A0A3S5AIG3</accession>
<gene>
    <name evidence="6" type="ORF">PXEA_LOCUS18022</name>
</gene>
<proteinExistence type="predicted"/>